<comment type="similarity">
    <text evidence="1">Belongs to the site-specific recombinase resolvase family.</text>
</comment>
<evidence type="ECO:0000259" key="2">
    <source>
        <dbReference type="PROSITE" id="PS51736"/>
    </source>
</evidence>
<dbReference type="GeneID" id="86926316"/>
<dbReference type="EMBL" id="NPBS01000110">
    <property type="protein sequence ID" value="PAF24419.1"/>
    <property type="molecule type" value="Genomic_DNA"/>
</dbReference>
<dbReference type="RefSeq" id="WP_094427712.1">
    <property type="nucleotide sequence ID" value="NZ_CP019985.1"/>
</dbReference>
<reference evidence="3 4" key="1">
    <citation type="submission" date="2017-07" db="EMBL/GenBank/DDBJ databases">
        <title>Isolation and whole genome analysis of endospore-forming bacteria from heroin.</title>
        <authorList>
            <person name="Kalinowski J."/>
            <person name="Ahrens B."/>
            <person name="Al-Dilaimi A."/>
            <person name="Winkler A."/>
            <person name="Wibberg D."/>
            <person name="Schleenbecker U."/>
            <person name="Ruckert C."/>
            <person name="Wolfel R."/>
            <person name="Grass G."/>
        </authorList>
    </citation>
    <scope>NUCLEOTIDE SEQUENCE [LARGE SCALE GENOMIC DNA]</scope>
    <source>
        <strain evidence="3 4">7523-2</strain>
    </source>
</reference>
<proteinExistence type="inferred from homology"/>
<dbReference type="Pfam" id="PF00239">
    <property type="entry name" value="Resolvase"/>
    <property type="match status" value="1"/>
</dbReference>
<dbReference type="PANTHER" id="PTHR30461">
    <property type="entry name" value="DNA-INVERTASE FROM LAMBDOID PROPHAGE"/>
    <property type="match status" value="1"/>
</dbReference>
<evidence type="ECO:0000313" key="3">
    <source>
        <dbReference type="EMBL" id="PAF24419.1"/>
    </source>
</evidence>
<dbReference type="CDD" id="cd00338">
    <property type="entry name" value="Ser_Recombinase"/>
    <property type="match status" value="1"/>
</dbReference>
<dbReference type="Proteomes" id="UP000216133">
    <property type="component" value="Unassembled WGS sequence"/>
</dbReference>
<feature type="domain" description="Resolvase/invertase-type recombinase catalytic" evidence="2">
    <location>
        <begin position="9"/>
        <end position="154"/>
    </location>
</feature>
<dbReference type="GO" id="GO:0003677">
    <property type="term" value="F:DNA binding"/>
    <property type="evidence" value="ECO:0007669"/>
    <property type="project" value="InterPro"/>
</dbReference>
<dbReference type="InterPro" id="IPR036162">
    <property type="entry name" value="Resolvase-like_N_sf"/>
</dbReference>
<dbReference type="InterPro" id="IPR050639">
    <property type="entry name" value="SSR_resolvase"/>
</dbReference>
<comment type="caution">
    <text evidence="3">The sequence shown here is derived from an EMBL/GenBank/DDBJ whole genome shotgun (WGS) entry which is preliminary data.</text>
</comment>
<sequence>MAENGQKQQAAIYCRVSTTKENQTSSLERQEKELVELARTNGIDVHTVFKEQASGYSLERDCLLALLDLCKEGIVSCLLITDDTRLGRGKTKIALLYQLKKYGVTIYTAHHQGELVLSEADEMVLEIVGIVEEYQRKLHNLKIKRGMRTAVASGYRPEQNLSKKRGGGRYELDLPVEEIVRLRDRGLTFYEIALTLKGMGVDCSKATVHRRYQKYIKEKNA</sequence>
<dbReference type="GO" id="GO:0000150">
    <property type="term" value="F:DNA strand exchange activity"/>
    <property type="evidence" value="ECO:0007669"/>
    <property type="project" value="InterPro"/>
</dbReference>
<dbReference type="InterPro" id="IPR006119">
    <property type="entry name" value="Resolv_N"/>
</dbReference>
<evidence type="ECO:0000313" key="4">
    <source>
        <dbReference type="Proteomes" id="UP000216133"/>
    </source>
</evidence>
<dbReference type="AlphaFoldDB" id="A0A268RVY9"/>
<organism evidence="3 4">
    <name type="scientific">Shouchella clausii</name>
    <name type="common">Alkalihalobacillus clausii</name>
    <dbReference type="NCBI Taxonomy" id="79880"/>
    <lineage>
        <taxon>Bacteria</taxon>
        <taxon>Bacillati</taxon>
        <taxon>Bacillota</taxon>
        <taxon>Bacilli</taxon>
        <taxon>Bacillales</taxon>
        <taxon>Bacillaceae</taxon>
        <taxon>Shouchella</taxon>
    </lineage>
</organism>
<evidence type="ECO:0000256" key="1">
    <source>
        <dbReference type="ARBA" id="ARBA00009913"/>
    </source>
</evidence>
<dbReference type="SUPFAM" id="SSF53041">
    <property type="entry name" value="Resolvase-like"/>
    <property type="match status" value="1"/>
</dbReference>
<dbReference type="PROSITE" id="PS51736">
    <property type="entry name" value="RECOMBINASES_3"/>
    <property type="match status" value="1"/>
</dbReference>
<gene>
    <name evidence="3" type="ORF">CHH61_18695</name>
</gene>
<dbReference type="SMART" id="SM00857">
    <property type="entry name" value="Resolvase"/>
    <property type="match status" value="1"/>
</dbReference>
<dbReference type="PANTHER" id="PTHR30461:SF26">
    <property type="entry name" value="RESOLVASE HOMOLOG YNEB"/>
    <property type="match status" value="1"/>
</dbReference>
<accession>A0A268RVY9</accession>
<name>A0A268RVY9_SHOCL</name>
<dbReference type="Gene3D" id="3.40.50.1390">
    <property type="entry name" value="Resolvase, N-terminal catalytic domain"/>
    <property type="match status" value="1"/>
</dbReference>
<protein>
    <submittedName>
        <fullName evidence="3">Resolvase</fullName>
    </submittedName>
</protein>